<feature type="compositionally biased region" description="Acidic residues" evidence="1">
    <location>
        <begin position="188"/>
        <end position="218"/>
    </location>
</feature>
<sequence length="234" mass="25302">MKQELYRSLDTAREYWSKLENGLHERVDVFSHAVQSGRAEFSEVDVERLKALSQAQRAESHMAKESVDRVASLSSKVIELLRVNAGLKAELQRVKTLVEAIQGHRDLEQADIPSVNASQAYGTEGDMYLSEDAPLHSSAQGRSRMGSLAMSAHPPSEERSPLGTEGQGRGITRSMRVSDGEFSGGDTGLDDLGGDGDLDGGLEELGEMSDPVDVDDDVLLNTGLPDDALADDDM</sequence>
<dbReference type="Proteomes" id="UP000265618">
    <property type="component" value="Unassembled WGS sequence"/>
</dbReference>
<reference evidence="2 3" key="1">
    <citation type="journal article" date="2018" name="PLoS ONE">
        <title>The draft genome of Kipferlia bialata reveals reductive genome evolution in fornicate parasites.</title>
        <authorList>
            <person name="Tanifuji G."/>
            <person name="Takabayashi S."/>
            <person name="Kume K."/>
            <person name="Takagi M."/>
            <person name="Nakayama T."/>
            <person name="Kamikawa R."/>
            <person name="Inagaki Y."/>
            <person name="Hashimoto T."/>
        </authorList>
    </citation>
    <scope>NUCLEOTIDE SEQUENCE [LARGE SCALE GENOMIC DNA]</scope>
    <source>
        <strain evidence="2">NY0173</strain>
    </source>
</reference>
<evidence type="ECO:0000313" key="3">
    <source>
        <dbReference type="Proteomes" id="UP000265618"/>
    </source>
</evidence>
<accession>A0A9K3GLV5</accession>
<keyword evidence="3" id="KW-1185">Reference proteome</keyword>
<gene>
    <name evidence="2" type="ORF">KIPB_009742</name>
</gene>
<organism evidence="2 3">
    <name type="scientific">Kipferlia bialata</name>
    <dbReference type="NCBI Taxonomy" id="797122"/>
    <lineage>
        <taxon>Eukaryota</taxon>
        <taxon>Metamonada</taxon>
        <taxon>Carpediemonas-like organisms</taxon>
        <taxon>Kipferlia</taxon>
    </lineage>
</organism>
<name>A0A9K3GLV5_9EUKA</name>
<feature type="region of interest" description="Disordered" evidence="1">
    <location>
        <begin position="135"/>
        <end position="234"/>
    </location>
</feature>
<comment type="caution">
    <text evidence="2">The sequence shown here is derived from an EMBL/GenBank/DDBJ whole genome shotgun (WGS) entry which is preliminary data.</text>
</comment>
<proteinExistence type="predicted"/>
<evidence type="ECO:0000256" key="1">
    <source>
        <dbReference type="SAM" id="MobiDB-lite"/>
    </source>
</evidence>
<dbReference type="AlphaFoldDB" id="A0A9K3GLV5"/>
<evidence type="ECO:0000313" key="2">
    <source>
        <dbReference type="EMBL" id="GIQ87657.1"/>
    </source>
</evidence>
<dbReference type="EMBL" id="BDIP01003401">
    <property type="protein sequence ID" value="GIQ87657.1"/>
    <property type="molecule type" value="Genomic_DNA"/>
</dbReference>
<protein>
    <submittedName>
        <fullName evidence="2">Uncharacterized protein</fullName>
    </submittedName>
</protein>